<dbReference type="EMBL" id="UINC01082747">
    <property type="protein sequence ID" value="SVC27801.1"/>
    <property type="molecule type" value="Genomic_DNA"/>
</dbReference>
<sequence length="229" mass="25396">MKLWTSSWMVLITLLILTTVRWWDPTPVQRLRLLNFDGYQALLEKTTSDKIVLYDIGEEFLKEHGQWPPKRTVFAQLTADLYNAGAGLVVFNILFAEEDRLGGDADFISVLQQVPVVGTQVASVRGRDDDATPRGLSYSGNPFPYLFQYPGAVKNIKPIADALAGIGMVSTVPEVDGVVRRMPLFVRVGEDVIYPSLAMEILRVLVNSKSAQIKTEAAGISKVRVRGFP</sequence>
<evidence type="ECO:0000259" key="1">
    <source>
        <dbReference type="Pfam" id="PF05226"/>
    </source>
</evidence>
<feature type="non-terminal residue" evidence="2">
    <location>
        <position position="229"/>
    </location>
</feature>
<reference evidence="2" key="1">
    <citation type="submission" date="2018-05" db="EMBL/GenBank/DDBJ databases">
        <authorList>
            <person name="Lanie J.A."/>
            <person name="Ng W.-L."/>
            <person name="Kazmierczak K.M."/>
            <person name="Andrzejewski T.M."/>
            <person name="Davidsen T.M."/>
            <person name="Wayne K.J."/>
            <person name="Tettelin H."/>
            <person name="Glass J.I."/>
            <person name="Rusch D."/>
            <person name="Podicherti R."/>
            <person name="Tsui H.-C.T."/>
            <person name="Winkler M.E."/>
        </authorList>
    </citation>
    <scope>NUCLEOTIDE SEQUENCE</scope>
</reference>
<dbReference type="InterPro" id="IPR007890">
    <property type="entry name" value="CHASE2"/>
</dbReference>
<gene>
    <name evidence="2" type="ORF">METZ01_LOCUS280655</name>
</gene>
<dbReference type="Pfam" id="PF05226">
    <property type="entry name" value="CHASE2"/>
    <property type="match status" value="1"/>
</dbReference>
<organism evidence="2">
    <name type="scientific">marine metagenome</name>
    <dbReference type="NCBI Taxonomy" id="408172"/>
    <lineage>
        <taxon>unclassified sequences</taxon>
        <taxon>metagenomes</taxon>
        <taxon>ecological metagenomes</taxon>
    </lineage>
</organism>
<name>A0A382KYR4_9ZZZZ</name>
<feature type="domain" description="CHASE2" evidence="1">
    <location>
        <begin position="13"/>
        <end position="213"/>
    </location>
</feature>
<dbReference type="AlphaFoldDB" id="A0A382KYR4"/>
<proteinExistence type="predicted"/>
<accession>A0A382KYR4</accession>
<protein>
    <recommendedName>
        <fullName evidence="1">CHASE2 domain-containing protein</fullName>
    </recommendedName>
</protein>
<evidence type="ECO:0000313" key="2">
    <source>
        <dbReference type="EMBL" id="SVC27801.1"/>
    </source>
</evidence>